<dbReference type="EMBL" id="JABBGM010000010">
    <property type="protein sequence ID" value="NML95539.1"/>
    <property type="molecule type" value="Genomic_DNA"/>
</dbReference>
<dbReference type="RefSeq" id="WP_169494740.1">
    <property type="nucleotide sequence ID" value="NZ_JABBGM010000010.1"/>
</dbReference>
<dbReference type="AlphaFoldDB" id="A0A7Y0BS39"/>
<feature type="signal peptide" evidence="1">
    <location>
        <begin position="1"/>
        <end position="28"/>
    </location>
</feature>
<keyword evidence="3" id="KW-1185">Reference proteome</keyword>
<accession>A0A7Y0BS39</accession>
<gene>
    <name evidence="2" type="ORF">HHL27_17835</name>
</gene>
<protein>
    <submittedName>
        <fullName evidence="2">Uncharacterized protein</fullName>
    </submittedName>
</protein>
<comment type="caution">
    <text evidence="2">The sequence shown here is derived from an EMBL/GenBank/DDBJ whole genome shotgun (WGS) entry which is preliminary data.</text>
</comment>
<sequence>MPAYKNLSTSIAFAIALPALSLAVPAAAKETRSATSLPKVSLVAYGASNGRPASSLPRDVGPKKGWPVNHGIENAWEHANEHSAHHRNCSDG</sequence>
<name>A0A7Y0BS39_9SPHN</name>
<evidence type="ECO:0000313" key="2">
    <source>
        <dbReference type="EMBL" id="NML95539.1"/>
    </source>
</evidence>
<feature type="chain" id="PRO_5031398642" evidence="1">
    <location>
        <begin position="29"/>
        <end position="92"/>
    </location>
</feature>
<evidence type="ECO:0000313" key="3">
    <source>
        <dbReference type="Proteomes" id="UP000583556"/>
    </source>
</evidence>
<organism evidence="2 3">
    <name type="scientific">Novosphingobium olei</name>
    <dbReference type="NCBI Taxonomy" id="2728851"/>
    <lineage>
        <taxon>Bacteria</taxon>
        <taxon>Pseudomonadati</taxon>
        <taxon>Pseudomonadota</taxon>
        <taxon>Alphaproteobacteria</taxon>
        <taxon>Sphingomonadales</taxon>
        <taxon>Sphingomonadaceae</taxon>
        <taxon>Novosphingobium</taxon>
    </lineage>
</organism>
<dbReference type="Proteomes" id="UP000583556">
    <property type="component" value="Unassembled WGS sequence"/>
</dbReference>
<proteinExistence type="predicted"/>
<evidence type="ECO:0000256" key="1">
    <source>
        <dbReference type="SAM" id="SignalP"/>
    </source>
</evidence>
<reference evidence="2 3" key="1">
    <citation type="submission" date="2020-04" db="EMBL/GenBank/DDBJ databases">
        <title>Novosphingobium sp. TW-4 isolated from soil.</title>
        <authorList>
            <person name="Dahal R.H."/>
            <person name="Chaudhary D.K."/>
        </authorList>
    </citation>
    <scope>NUCLEOTIDE SEQUENCE [LARGE SCALE GENOMIC DNA]</scope>
    <source>
        <strain evidence="2 3">TW-4</strain>
    </source>
</reference>
<keyword evidence="1" id="KW-0732">Signal</keyword>